<proteinExistence type="predicted"/>
<sequence>MKASQRVAVHRDNPSGSVRVVFAHGAGAGLQSDFMQFFALALALNDIEVVRFNFPYWQQFMDTGVRRPPQRMPALCHSMATVVTQFDDNKPLYLMGKSMGSRVAFQIADTLGAKAAIALGFPFHPVGKPERLRITELQNQCVNNLILQGTRDPFGKPEEVASYPLPKNVTCHWLAGGDHSFEPTRRSGLSREVLWQEAVDVVVQFIQHVERTS</sequence>
<reference evidence="3" key="1">
    <citation type="submission" date="2016-10" db="EMBL/GenBank/DDBJ databases">
        <authorList>
            <person name="Varghese N."/>
            <person name="Submissions S."/>
        </authorList>
    </citation>
    <scope>NUCLEOTIDE SEQUENCE [LARGE SCALE GENOMIC DNA]</scope>
    <source>
        <strain evidence="3">CGMCC 1.10824</strain>
    </source>
</reference>
<dbReference type="SUPFAM" id="SSF53474">
    <property type="entry name" value="alpha/beta-Hydrolases"/>
    <property type="match status" value="1"/>
</dbReference>
<organism evidence="2 3">
    <name type="scientific">Pseudidiomarina indica</name>
    <dbReference type="NCBI Taxonomy" id="1159017"/>
    <lineage>
        <taxon>Bacteria</taxon>
        <taxon>Pseudomonadati</taxon>
        <taxon>Pseudomonadota</taxon>
        <taxon>Gammaproteobacteria</taxon>
        <taxon>Alteromonadales</taxon>
        <taxon>Idiomarinaceae</taxon>
        <taxon>Pseudidiomarina</taxon>
    </lineage>
</organism>
<evidence type="ECO:0000313" key="3">
    <source>
        <dbReference type="Proteomes" id="UP000199626"/>
    </source>
</evidence>
<name>A0A1G6AFT7_9GAMM</name>
<feature type="domain" description="KANL3/Tex30 alpha/beta hydrolase-like" evidence="1">
    <location>
        <begin position="18"/>
        <end position="207"/>
    </location>
</feature>
<dbReference type="STRING" id="1159017.SAMN02927930_00325"/>
<keyword evidence="3" id="KW-1185">Reference proteome</keyword>
<dbReference type="PANTHER" id="PTHR13136:SF11">
    <property type="entry name" value="TESTIS-EXPRESSED PROTEIN 30"/>
    <property type="match status" value="1"/>
</dbReference>
<dbReference type="Pfam" id="PF20408">
    <property type="entry name" value="Abhydrolase_11"/>
    <property type="match status" value="1"/>
</dbReference>
<dbReference type="OrthoDB" id="652634at2"/>
<protein>
    <recommendedName>
        <fullName evidence="1">KANL3/Tex30 alpha/beta hydrolase-like domain-containing protein</fullName>
    </recommendedName>
</protein>
<evidence type="ECO:0000259" key="1">
    <source>
        <dbReference type="Pfam" id="PF20408"/>
    </source>
</evidence>
<dbReference type="Gene3D" id="3.40.50.1820">
    <property type="entry name" value="alpha/beta hydrolase"/>
    <property type="match status" value="1"/>
</dbReference>
<dbReference type="PANTHER" id="PTHR13136">
    <property type="entry name" value="TESTIS DEVELOPMENT PROTEIN PRTD"/>
    <property type="match status" value="1"/>
</dbReference>
<dbReference type="AlphaFoldDB" id="A0A1G6AFT7"/>
<dbReference type="Proteomes" id="UP000199626">
    <property type="component" value="Unassembled WGS sequence"/>
</dbReference>
<accession>A0A1G6AFT7</accession>
<evidence type="ECO:0000313" key="2">
    <source>
        <dbReference type="EMBL" id="SDB07200.1"/>
    </source>
</evidence>
<dbReference type="RefSeq" id="WP_092591053.1">
    <property type="nucleotide sequence ID" value="NZ_FMXN01000001.1"/>
</dbReference>
<dbReference type="InterPro" id="IPR029058">
    <property type="entry name" value="AB_hydrolase_fold"/>
</dbReference>
<dbReference type="InterPro" id="IPR026555">
    <property type="entry name" value="NSL3/Tex30"/>
</dbReference>
<gene>
    <name evidence="2" type="ORF">SAMN02927930_00325</name>
</gene>
<dbReference type="InterPro" id="IPR046879">
    <property type="entry name" value="KANL3/Tex30_Abhydrolase"/>
</dbReference>
<dbReference type="EMBL" id="FMXN01000001">
    <property type="protein sequence ID" value="SDB07200.1"/>
    <property type="molecule type" value="Genomic_DNA"/>
</dbReference>